<dbReference type="InterPro" id="IPR001279">
    <property type="entry name" value="Metallo-B-lactamas"/>
</dbReference>
<dbReference type="HOGENOM" id="CLU_2299693_0_0_11"/>
<accession>C0W8D0</accession>
<dbReference type="Proteomes" id="UP000004778">
    <property type="component" value="Unassembled WGS sequence"/>
</dbReference>
<evidence type="ECO:0000259" key="2">
    <source>
        <dbReference type="Pfam" id="PF00753"/>
    </source>
</evidence>
<sequence length="100" mass="11224">MAFAGSDAIILESNGRFAFVDSGEDRDYPNGSDPRYLLRPHTVTSGPDYEGEPWRYLGQIGVNASDADFYIGTHPHSDHIGTADTVIERYRPKRIYAPEY</sequence>
<gene>
    <name evidence="3" type="ORF">HMPREF0058_2124</name>
</gene>
<evidence type="ECO:0000313" key="3">
    <source>
        <dbReference type="EMBL" id="EEH64993.1"/>
    </source>
</evidence>
<dbReference type="InterPro" id="IPR036866">
    <property type="entry name" value="RibonucZ/Hydroxyglut_hydro"/>
</dbReference>
<name>C0W8D0_9ACTO</name>
<feature type="domain" description="Metallo-beta-lactamase" evidence="2">
    <location>
        <begin position="14"/>
        <end position="99"/>
    </location>
</feature>
<dbReference type="SUPFAM" id="SSF56281">
    <property type="entry name" value="Metallo-hydrolase/oxidoreductase"/>
    <property type="match status" value="1"/>
</dbReference>
<keyword evidence="4" id="KW-1185">Reference proteome</keyword>
<feature type="region of interest" description="Disordered" evidence="1">
    <location>
        <begin position="21"/>
        <end position="41"/>
    </location>
</feature>
<dbReference type="Pfam" id="PF00753">
    <property type="entry name" value="Lactamase_B"/>
    <property type="match status" value="1"/>
</dbReference>
<dbReference type="AlphaFoldDB" id="C0W8D0"/>
<organism evidence="3 4">
    <name type="scientific">Actinomyces urogenitalis DSM 15434</name>
    <dbReference type="NCBI Taxonomy" id="525246"/>
    <lineage>
        <taxon>Bacteria</taxon>
        <taxon>Bacillati</taxon>
        <taxon>Actinomycetota</taxon>
        <taxon>Actinomycetes</taxon>
        <taxon>Actinomycetales</taxon>
        <taxon>Actinomycetaceae</taxon>
        <taxon>Actinomyces</taxon>
    </lineage>
</organism>
<dbReference type="STRING" id="103621.GCA_001067145_01783"/>
<dbReference type="GeneID" id="81709368"/>
<protein>
    <submittedName>
        <fullName evidence="3">Choline binding protein E family protein</fullName>
    </submittedName>
</protein>
<proteinExistence type="predicted"/>
<reference evidence="3 4" key="1">
    <citation type="submission" date="2009-01" db="EMBL/GenBank/DDBJ databases">
        <authorList>
            <person name="Qin X."/>
            <person name="Bachman B."/>
            <person name="Battles P."/>
            <person name="Bell A."/>
            <person name="Bess C."/>
            <person name="Bickham C."/>
            <person name="Chaboub L."/>
            <person name="Chen D."/>
            <person name="Coyle M."/>
            <person name="Deiros D.R."/>
            <person name="Dinh H."/>
            <person name="Forbes L."/>
            <person name="Fowler G."/>
            <person name="Francisco L."/>
            <person name="Fu Q."/>
            <person name="Gubbala S."/>
            <person name="Hale W."/>
            <person name="Han Y."/>
            <person name="Hemphill L."/>
            <person name="Highlander S.K."/>
            <person name="Hirani K."/>
            <person name="Hogues M."/>
            <person name="Jackson L."/>
            <person name="Jakkamsetti A."/>
            <person name="Javaid M."/>
            <person name="Jiang H."/>
            <person name="Korchina V."/>
            <person name="Kovar C."/>
            <person name="Lara F."/>
            <person name="Lee S."/>
            <person name="Mata R."/>
            <person name="Mathew T."/>
            <person name="Moen C."/>
            <person name="Morales K."/>
            <person name="Munidasa M."/>
            <person name="Nazareth L."/>
            <person name="Ngo R."/>
            <person name="Nguyen L."/>
            <person name="Okwuonu G."/>
            <person name="Ongeri F."/>
            <person name="Patil S."/>
            <person name="Petrosino J."/>
            <person name="Pham C."/>
            <person name="Pham P."/>
            <person name="Pu L.-L."/>
            <person name="Puazo M."/>
            <person name="Raj R."/>
            <person name="Reid J."/>
            <person name="Rouhana J."/>
            <person name="Saada N."/>
            <person name="Shang Y."/>
            <person name="Simmons D."/>
            <person name="Thornton R."/>
            <person name="Warren J."/>
            <person name="Weissenberger G."/>
            <person name="Zhang J."/>
            <person name="Zhang L."/>
            <person name="Zhou C."/>
            <person name="Zhu D."/>
            <person name="Muzny D."/>
            <person name="Worley K."/>
            <person name="Gibbs R."/>
        </authorList>
    </citation>
    <scope>NUCLEOTIDE SEQUENCE [LARGE SCALE GENOMIC DNA]</scope>
    <source>
        <strain evidence="3 4">DSM 15434</strain>
    </source>
</reference>
<dbReference type="EMBL" id="ACFH01000194">
    <property type="protein sequence ID" value="EEH64993.1"/>
    <property type="molecule type" value="Genomic_DNA"/>
</dbReference>
<evidence type="ECO:0000256" key="1">
    <source>
        <dbReference type="SAM" id="MobiDB-lite"/>
    </source>
</evidence>
<dbReference type="RefSeq" id="WP_006549031.1">
    <property type="nucleotide sequence ID" value="NZ_DS999575.1"/>
</dbReference>
<evidence type="ECO:0000313" key="4">
    <source>
        <dbReference type="Proteomes" id="UP000004778"/>
    </source>
</evidence>
<dbReference type="Gene3D" id="3.60.15.10">
    <property type="entry name" value="Ribonuclease Z/Hydroxyacylglutathione hydrolase-like"/>
    <property type="match status" value="1"/>
</dbReference>
<dbReference type="eggNOG" id="COG2333">
    <property type="taxonomic scope" value="Bacteria"/>
</dbReference>
<comment type="caution">
    <text evidence="3">The sequence shown here is derived from an EMBL/GenBank/DDBJ whole genome shotgun (WGS) entry which is preliminary data.</text>
</comment>
<dbReference type="OrthoDB" id="2032428at2"/>